<proteinExistence type="predicted"/>
<dbReference type="Proteomes" id="UP001211065">
    <property type="component" value="Unassembled WGS sequence"/>
</dbReference>
<reference evidence="2" key="1">
    <citation type="submission" date="2020-05" db="EMBL/GenBank/DDBJ databases">
        <title>Phylogenomic resolution of chytrid fungi.</title>
        <authorList>
            <person name="Stajich J.E."/>
            <person name="Amses K."/>
            <person name="Simmons R."/>
            <person name="Seto K."/>
            <person name="Myers J."/>
            <person name="Bonds A."/>
            <person name="Quandt C.A."/>
            <person name="Barry K."/>
            <person name="Liu P."/>
            <person name="Grigoriev I."/>
            <person name="Longcore J.E."/>
            <person name="James T.Y."/>
        </authorList>
    </citation>
    <scope>NUCLEOTIDE SEQUENCE</scope>
    <source>
        <strain evidence="2">JEL0476</strain>
    </source>
</reference>
<evidence type="ECO:0000256" key="1">
    <source>
        <dbReference type="SAM" id="SignalP"/>
    </source>
</evidence>
<evidence type="ECO:0000313" key="2">
    <source>
        <dbReference type="EMBL" id="KAJ3227366.1"/>
    </source>
</evidence>
<accession>A0AAD5UAD8</accession>
<sequence>MKFPLYLVITAILTYVSSSHLSSSSLDTTQTKDHPKLFNLKNISGEGRVKRSLKIANDNISGEGRVKRRLRVSKDNISGEGRVKRSLNVVNDNISGEGRVKRSLNTASGNISGEGKNN</sequence>
<feature type="chain" id="PRO_5042080888" evidence="1">
    <location>
        <begin position="19"/>
        <end position="118"/>
    </location>
</feature>
<protein>
    <submittedName>
        <fullName evidence="2">Uncharacterized protein</fullName>
    </submittedName>
</protein>
<dbReference type="EMBL" id="JADGJW010000018">
    <property type="protein sequence ID" value="KAJ3227366.1"/>
    <property type="molecule type" value="Genomic_DNA"/>
</dbReference>
<organism evidence="2 3">
    <name type="scientific">Clydaea vesicula</name>
    <dbReference type="NCBI Taxonomy" id="447962"/>
    <lineage>
        <taxon>Eukaryota</taxon>
        <taxon>Fungi</taxon>
        <taxon>Fungi incertae sedis</taxon>
        <taxon>Chytridiomycota</taxon>
        <taxon>Chytridiomycota incertae sedis</taxon>
        <taxon>Chytridiomycetes</taxon>
        <taxon>Lobulomycetales</taxon>
        <taxon>Lobulomycetaceae</taxon>
        <taxon>Clydaea</taxon>
    </lineage>
</organism>
<keyword evidence="1" id="KW-0732">Signal</keyword>
<name>A0AAD5UAD8_9FUNG</name>
<feature type="signal peptide" evidence="1">
    <location>
        <begin position="1"/>
        <end position="18"/>
    </location>
</feature>
<gene>
    <name evidence="2" type="ORF">HK099_002432</name>
</gene>
<keyword evidence="3" id="KW-1185">Reference proteome</keyword>
<comment type="caution">
    <text evidence="2">The sequence shown here is derived from an EMBL/GenBank/DDBJ whole genome shotgun (WGS) entry which is preliminary data.</text>
</comment>
<evidence type="ECO:0000313" key="3">
    <source>
        <dbReference type="Proteomes" id="UP001211065"/>
    </source>
</evidence>
<dbReference type="AlphaFoldDB" id="A0AAD5UAD8"/>